<feature type="transmembrane region" description="Helical" evidence="7">
    <location>
        <begin position="145"/>
        <end position="171"/>
    </location>
</feature>
<evidence type="ECO:0000256" key="7">
    <source>
        <dbReference type="RuleBase" id="RU363032"/>
    </source>
</evidence>
<feature type="transmembrane region" description="Helical" evidence="7">
    <location>
        <begin position="217"/>
        <end position="243"/>
    </location>
</feature>
<comment type="subcellular location">
    <subcellularLocation>
        <location evidence="1 7">Cell membrane</location>
        <topology evidence="1 7">Multi-pass membrane protein</topology>
    </subcellularLocation>
</comment>
<evidence type="ECO:0000256" key="1">
    <source>
        <dbReference type="ARBA" id="ARBA00004651"/>
    </source>
</evidence>
<dbReference type="SUPFAM" id="SSF161098">
    <property type="entry name" value="MetI-like"/>
    <property type="match status" value="1"/>
</dbReference>
<comment type="similarity">
    <text evidence="7">Belongs to the binding-protein-dependent transport system permease family.</text>
</comment>
<dbReference type="Gene3D" id="1.10.3720.10">
    <property type="entry name" value="MetI-like"/>
    <property type="match status" value="1"/>
</dbReference>
<comment type="caution">
    <text evidence="10">The sequence shown here is derived from an EMBL/GenBank/DDBJ whole genome shotgun (WGS) entry which is preliminary data.</text>
</comment>
<feature type="transmembrane region" description="Helical" evidence="7">
    <location>
        <begin position="36"/>
        <end position="57"/>
    </location>
</feature>
<evidence type="ECO:0000259" key="9">
    <source>
        <dbReference type="PROSITE" id="PS50928"/>
    </source>
</evidence>
<protein>
    <submittedName>
        <fullName evidence="10">Peptide/nickel transport system permease protein</fullName>
    </submittedName>
</protein>
<evidence type="ECO:0000256" key="2">
    <source>
        <dbReference type="ARBA" id="ARBA00022448"/>
    </source>
</evidence>
<feature type="transmembrane region" description="Helical" evidence="7">
    <location>
        <begin position="263"/>
        <end position="285"/>
    </location>
</feature>
<dbReference type="CDD" id="cd06261">
    <property type="entry name" value="TM_PBP2"/>
    <property type="match status" value="1"/>
</dbReference>
<dbReference type="OrthoDB" id="8906042at2"/>
<keyword evidence="4 7" id="KW-0812">Transmembrane</keyword>
<proteinExistence type="inferred from homology"/>
<feature type="region of interest" description="Disordered" evidence="8">
    <location>
        <begin position="295"/>
        <end position="321"/>
    </location>
</feature>
<feature type="region of interest" description="Disordered" evidence="8">
    <location>
        <begin position="1"/>
        <end position="28"/>
    </location>
</feature>
<keyword evidence="11" id="KW-1185">Reference proteome</keyword>
<keyword evidence="6 7" id="KW-0472">Membrane</keyword>
<dbReference type="Pfam" id="PF12911">
    <property type="entry name" value="OppC_N"/>
    <property type="match status" value="1"/>
</dbReference>
<feature type="compositionally biased region" description="Basic residues" evidence="8">
    <location>
        <begin position="300"/>
        <end position="310"/>
    </location>
</feature>
<dbReference type="InterPro" id="IPR050366">
    <property type="entry name" value="BP-dependent_transpt_permease"/>
</dbReference>
<evidence type="ECO:0000313" key="10">
    <source>
        <dbReference type="EMBL" id="PRZ39721.1"/>
    </source>
</evidence>
<evidence type="ECO:0000256" key="3">
    <source>
        <dbReference type="ARBA" id="ARBA00022475"/>
    </source>
</evidence>
<keyword evidence="3" id="KW-1003">Cell membrane</keyword>
<dbReference type="Proteomes" id="UP000237752">
    <property type="component" value="Unassembled WGS sequence"/>
</dbReference>
<organism evidence="10 11">
    <name type="scientific">Antricoccus suffuscus</name>
    <dbReference type="NCBI Taxonomy" id="1629062"/>
    <lineage>
        <taxon>Bacteria</taxon>
        <taxon>Bacillati</taxon>
        <taxon>Actinomycetota</taxon>
        <taxon>Actinomycetes</taxon>
        <taxon>Geodermatophilales</taxon>
        <taxon>Antricoccaceae</taxon>
        <taxon>Antricoccus</taxon>
    </lineage>
</organism>
<evidence type="ECO:0000313" key="11">
    <source>
        <dbReference type="Proteomes" id="UP000237752"/>
    </source>
</evidence>
<accession>A0A2T0ZTP1</accession>
<dbReference type="PANTHER" id="PTHR43386:SF1">
    <property type="entry name" value="D,D-DIPEPTIDE TRANSPORT SYSTEM PERMEASE PROTEIN DDPC-RELATED"/>
    <property type="match status" value="1"/>
</dbReference>
<dbReference type="InterPro" id="IPR025966">
    <property type="entry name" value="OppC_N"/>
</dbReference>
<reference evidence="10 11" key="1">
    <citation type="submission" date="2018-03" db="EMBL/GenBank/DDBJ databases">
        <title>Genomic Encyclopedia of Archaeal and Bacterial Type Strains, Phase II (KMG-II): from individual species to whole genera.</title>
        <authorList>
            <person name="Goeker M."/>
        </authorList>
    </citation>
    <scope>NUCLEOTIDE SEQUENCE [LARGE SCALE GENOMIC DNA]</scope>
    <source>
        <strain evidence="10 11">DSM 100065</strain>
    </source>
</reference>
<dbReference type="InterPro" id="IPR000515">
    <property type="entry name" value="MetI-like"/>
</dbReference>
<evidence type="ECO:0000256" key="8">
    <source>
        <dbReference type="SAM" id="MobiDB-lite"/>
    </source>
</evidence>
<dbReference type="PROSITE" id="PS50928">
    <property type="entry name" value="ABC_TM1"/>
    <property type="match status" value="1"/>
</dbReference>
<keyword evidence="2 7" id="KW-0813">Transport</keyword>
<dbReference type="GO" id="GO:0005886">
    <property type="term" value="C:plasma membrane"/>
    <property type="evidence" value="ECO:0007669"/>
    <property type="project" value="UniProtKB-SubCell"/>
</dbReference>
<dbReference type="RefSeq" id="WP_106350442.1">
    <property type="nucleotide sequence ID" value="NZ_PVUE01000018.1"/>
</dbReference>
<evidence type="ECO:0000256" key="6">
    <source>
        <dbReference type="ARBA" id="ARBA00023136"/>
    </source>
</evidence>
<dbReference type="InterPro" id="IPR035906">
    <property type="entry name" value="MetI-like_sf"/>
</dbReference>
<sequence length="321" mass="34470">MQTDTVARPTGPDISRDSRKAQKKRSKLIRSNRTSASIALVFLCLLVLIAIFAPLVATHDYAKQDYSHILAGPSSSHFLGTDDFGRDVFSRLVYGARLSLGSSVIAVSVGLIIGLPIGLASGYIGRWFDVVAMRVVDTFMAFPSIILAIAVTAILGTGVVTAMIAVGVVLIPSFARLIRGQVLSVRSRLYVDAARTFGGRSWWIIMRHIFPNSVQPVVILAAHLLGVAILIEASLSFLGLGAPPPQPGWGAMLREAARSADGLTVQVIAPGAAIALTLLALNLLGDRIRDMFDPRIGRNQSRRSRRRAAARRAEPTSEQIA</sequence>
<keyword evidence="5 7" id="KW-1133">Transmembrane helix</keyword>
<dbReference type="GO" id="GO:0055085">
    <property type="term" value="P:transmembrane transport"/>
    <property type="evidence" value="ECO:0007669"/>
    <property type="project" value="InterPro"/>
</dbReference>
<dbReference type="PANTHER" id="PTHR43386">
    <property type="entry name" value="OLIGOPEPTIDE TRANSPORT SYSTEM PERMEASE PROTEIN APPC"/>
    <property type="match status" value="1"/>
</dbReference>
<feature type="transmembrane region" description="Helical" evidence="7">
    <location>
        <begin position="100"/>
        <end position="125"/>
    </location>
</feature>
<dbReference type="EMBL" id="PVUE01000018">
    <property type="protein sequence ID" value="PRZ39721.1"/>
    <property type="molecule type" value="Genomic_DNA"/>
</dbReference>
<dbReference type="AlphaFoldDB" id="A0A2T0ZTP1"/>
<evidence type="ECO:0000256" key="5">
    <source>
        <dbReference type="ARBA" id="ARBA00022989"/>
    </source>
</evidence>
<feature type="domain" description="ABC transmembrane type-1" evidence="9">
    <location>
        <begin position="96"/>
        <end position="285"/>
    </location>
</feature>
<name>A0A2T0ZTP1_9ACTN</name>
<evidence type="ECO:0000256" key="4">
    <source>
        <dbReference type="ARBA" id="ARBA00022692"/>
    </source>
</evidence>
<dbReference type="Pfam" id="PF00528">
    <property type="entry name" value="BPD_transp_1"/>
    <property type="match status" value="1"/>
</dbReference>
<gene>
    <name evidence="10" type="ORF">CLV47_11885</name>
</gene>